<dbReference type="InterPro" id="IPR036895">
    <property type="entry name" value="Uracil-DNA_glycosylase-like_sf"/>
</dbReference>
<accession>A0A1X9NA40</accession>
<dbReference type="KEGG" id="osg:BST96_00975"/>
<keyword evidence="2" id="KW-1185">Reference proteome</keyword>
<dbReference type="OrthoDB" id="7061897at2"/>
<evidence type="ECO:0008006" key="3">
    <source>
        <dbReference type="Google" id="ProtNLM"/>
    </source>
</evidence>
<dbReference type="STRING" id="716816.BST96_00975"/>
<protein>
    <recommendedName>
        <fullName evidence="3">Uracil-DNA glycosylase-like domain-containing protein</fullName>
    </recommendedName>
</protein>
<dbReference type="SUPFAM" id="SSF52141">
    <property type="entry name" value="Uracil-DNA glycosylase-like"/>
    <property type="match status" value="1"/>
</dbReference>
<evidence type="ECO:0000313" key="1">
    <source>
        <dbReference type="EMBL" id="ARN72805.1"/>
    </source>
</evidence>
<organism evidence="1 2">
    <name type="scientific">Oceanicoccus sagamiensis</name>
    <dbReference type="NCBI Taxonomy" id="716816"/>
    <lineage>
        <taxon>Bacteria</taxon>
        <taxon>Pseudomonadati</taxon>
        <taxon>Pseudomonadota</taxon>
        <taxon>Gammaproteobacteria</taxon>
        <taxon>Cellvibrionales</taxon>
        <taxon>Spongiibacteraceae</taxon>
        <taxon>Oceanicoccus</taxon>
    </lineage>
</organism>
<evidence type="ECO:0000313" key="2">
    <source>
        <dbReference type="Proteomes" id="UP000193450"/>
    </source>
</evidence>
<dbReference type="EMBL" id="CP019343">
    <property type="protein sequence ID" value="ARN72805.1"/>
    <property type="molecule type" value="Genomic_DNA"/>
</dbReference>
<dbReference type="Gene3D" id="3.40.470.10">
    <property type="entry name" value="Uracil-DNA glycosylase-like domain"/>
    <property type="match status" value="1"/>
</dbReference>
<name>A0A1X9NA40_9GAMM</name>
<reference evidence="1 2" key="1">
    <citation type="submission" date="2016-11" db="EMBL/GenBank/DDBJ databases">
        <title>Trade-off between light-utilization and light-protection in marine flavobacteria.</title>
        <authorList>
            <person name="Kumagai Y."/>
        </authorList>
    </citation>
    <scope>NUCLEOTIDE SEQUENCE [LARGE SCALE GENOMIC DNA]</scope>
    <source>
        <strain evidence="1 2">NBRC 107125</strain>
    </source>
</reference>
<proteinExistence type="predicted"/>
<dbReference type="RefSeq" id="WP_085756897.1">
    <property type="nucleotide sequence ID" value="NZ_CP019343.1"/>
</dbReference>
<dbReference type="AlphaFoldDB" id="A0A1X9NA40"/>
<dbReference type="Proteomes" id="UP000193450">
    <property type="component" value="Chromosome"/>
</dbReference>
<sequence>MNELQRQAYMEAMGVDCYIPRLHLPAAMPSVLCDMPELAEVPVANAEVTEVAVAPLPKGKNGSAAAMQALLGDDEPKKSQPQQSVKAVTEELVQTASATPVPQFTLSIVRGSNILIIDDGLPGHINPNDYLQLLHNIVFALGAGKQQLAIDGFVWPMPGVKNSQFDQSETAARQTLDAFLAKQVDQLKAQYIIVMGEVAKAYITGEEVAKGALHTHPQWQLPLICTNSASPMLNDGSLKRAVWNDLQPLLSLIKSS</sequence>
<gene>
    <name evidence="1" type="ORF">BST96_00975</name>
</gene>